<evidence type="ECO:0000256" key="1">
    <source>
        <dbReference type="SAM" id="Phobius"/>
    </source>
</evidence>
<evidence type="ECO:0000313" key="3">
    <source>
        <dbReference type="Proteomes" id="UP000600588"/>
    </source>
</evidence>
<dbReference type="Proteomes" id="UP000600588">
    <property type="component" value="Unassembled WGS sequence"/>
</dbReference>
<organism evidence="2 3">
    <name type="scientific">Aestuariibaculum sediminum</name>
    <dbReference type="NCBI Taxonomy" id="2770637"/>
    <lineage>
        <taxon>Bacteria</taxon>
        <taxon>Pseudomonadati</taxon>
        <taxon>Bacteroidota</taxon>
        <taxon>Flavobacteriia</taxon>
        <taxon>Flavobacteriales</taxon>
        <taxon>Flavobacteriaceae</taxon>
    </lineage>
</organism>
<sequence length="78" mass="9389">MKYFIFFAFIASLTSIILGFVLEVDFTQKLIGFGVMGLFFVVFPLFAYYRWKDKDIKDYMLTKENLENMRKSQEENKY</sequence>
<keyword evidence="1" id="KW-1133">Transmembrane helix</keyword>
<proteinExistence type="predicted"/>
<dbReference type="AlphaFoldDB" id="A0A8J6U8X8"/>
<keyword evidence="1" id="KW-0472">Membrane</keyword>
<comment type="caution">
    <text evidence="2">The sequence shown here is derived from an EMBL/GenBank/DDBJ whole genome shotgun (WGS) entry which is preliminary data.</text>
</comment>
<name>A0A8J6U8X8_9FLAO</name>
<keyword evidence="3" id="KW-1185">Reference proteome</keyword>
<reference evidence="2 3" key="1">
    <citation type="submission" date="2020-09" db="EMBL/GenBank/DDBJ databases">
        <title>TT11 complete genome.</title>
        <authorList>
            <person name="Wu Z."/>
        </authorList>
    </citation>
    <scope>NUCLEOTIDE SEQUENCE [LARGE SCALE GENOMIC DNA]</scope>
    <source>
        <strain evidence="2 3">TT11</strain>
    </source>
</reference>
<dbReference type="EMBL" id="JACVXB010000009">
    <property type="protein sequence ID" value="MBD0833550.1"/>
    <property type="molecule type" value="Genomic_DNA"/>
</dbReference>
<gene>
    <name evidence="2" type="ORF">ICJ83_15555</name>
</gene>
<accession>A0A8J6U8X8</accession>
<dbReference type="RefSeq" id="WP_188231331.1">
    <property type="nucleotide sequence ID" value="NZ_JACVXB010000009.1"/>
</dbReference>
<protein>
    <submittedName>
        <fullName evidence="2">Uncharacterized protein</fullName>
    </submittedName>
</protein>
<keyword evidence="1" id="KW-0812">Transmembrane</keyword>
<feature type="transmembrane region" description="Helical" evidence="1">
    <location>
        <begin position="29"/>
        <end position="51"/>
    </location>
</feature>
<evidence type="ECO:0000313" key="2">
    <source>
        <dbReference type="EMBL" id="MBD0833550.1"/>
    </source>
</evidence>